<feature type="binding site" evidence="3">
    <location>
        <position position="378"/>
    </location>
    <ligand>
        <name>CoA</name>
        <dbReference type="ChEBI" id="CHEBI:57287"/>
    </ligand>
</feature>
<dbReference type="GO" id="GO:0006084">
    <property type="term" value="P:acetyl-CoA metabolic process"/>
    <property type="evidence" value="ECO:0007669"/>
    <property type="project" value="InterPro"/>
</dbReference>
<feature type="active site" description="5-glutamyl coenzyme A thioester intermediate" evidence="2">
    <location>
        <position position="288"/>
    </location>
</feature>
<dbReference type="InterPro" id="IPR003702">
    <property type="entry name" value="ActCoA_hydro_N"/>
</dbReference>
<keyword evidence="6" id="KW-0808">Transferase</keyword>
<evidence type="ECO:0000313" key="6">
    <source>
        <dbReference type="EMBL" id="ASJ25858.1"/>
    </source>
</evidence>
<accession>A0A248LM90</accession>
<dbReference type="Proteomes" id="UP000197424">
    <property type="component" value="Chromosome"/>
</dbReference>
<evidence type="ECO:0000259" key="4">
    <source>
        <dbReference type="Pfam" id="PF02550"/>
    </source>
</evidence>
<dbReference type="Gene3D" id="3.40.1080.20">
    <property type="entry name" value="Acetyl-CoA hydrolase/transferase C-terminal domain"/>
    <property type="match status" value="1"/>
</dbReference>
<dbReference type="EMBL" id="CP022115">
    <property type="protein sequence ID" value="ASJ25858.1"/>
    <property type="molecule type" value="Genomic_DNA"/>
</dbReference>
<dbReference type="GO" id="GO:0006083">
    <property type="term" value="P:acetate metabolic process"/>
    <property type="evidence" value="ECO:0007669"/>
    <property type="project" value="InterPro"/>
</dbReference>
<evidence type="ECO:0000313" key="7">
    <source>
        <dbReference type="Proteomes" id="UP000197424"/>
    </source>
</evidence>
<evidence type="ECO:0000256" key="3">
    <source>
        <dbReference type="PIRSR" id="PIRSR617821-2"/>
    </source>
</evidence>
<feature type="domain" description="Acetyl-CoA hydrolase/transferase C-terminal" evidence="5">
    <location>
        <begin position="323"/>
        <end position="463"/>
    </location>
</feature>
<dbReference type="InterPro" id="IPR026888">
    <property type="entry name" value="AcetylCoA_hyd_C"/>
</dbReference>
<dbReference type="InterPro" id="IPR046433">
    <property type="entry name" value="ActCoA_hydro"/>
</dbReference>
<dbReference type="PANTHER" id="PTHR43609">
    <property type="entry name" value="ACETYL-COA HYDROLASE"/>
    <property type="match status" value="1"/>
</dbReference>
<dbReference type="InterPro" id="IPR037171">
    <property type="entry name" value="NagB/RpiA_transferase-like"/>
</dbReference>
<organism evidence="6 7">
    <name type="scientific">Laribacter hongkongensis</name>
    <dbReference type="NCBI Taxonomy" id="168471"/>
    <lineage>
        <taxon>Bacteria</taxon>
        <taxon>Pseudomonadati</taxon>
        <taxon>Pseudomonadota</taxon>
        <taxon>Betaproteobacteria</taxon>
        <taxon>Neisseriales</taxon>
        <taxon>Aquaspirillaceae</taxon>
        <taxon>Laribacter</taxon>
    </lineage>
</organism>
<sequence length="497" mass="54459">MYQDRIRMPSLLNRVMSADEAAGLIQDGMVVGMSGFTRAGDAKDIPVALARRAQQQPLKITLITGASLGHDSDKILVEAGVLARRMPFQVDTTLRAAINRGEVMFTDQHLSETVEFLRAGQYGDLDVAVLEAVAITEDGGIVPSSSVGNSASFAILAKKIIIELNLAQPVEFEGLHDIWIPHRRPEREPLPLTRVSDRIGSATVHVPPEKIAAIVITRTPDSPSNAQAPDAETQQIANHLIEFFKHEVRRGRMPDPLPPIQSGIGTIANAVLTGFLHAPFEHLTMYSEVLQDSTFELIDAGKMDFASASSITVSKAMQEQVFGHLERYRDKLVLRPQEVSNHPEVIRRLGLIALNTALEADIYGNVNSTHVRGSHMMNGIGGSGDFARNAFMAIFATKSVAKDGRISSIVPMVPHVDHNEHDVDILVTEQGLADLRGLAPRERALAVIENCAHPSYRPLLRDYYNDALKYGGHTPLALERAFEMHIRLRDTGSMLPA</sequence>
<dbReference type="SUPFAM" id="SSF100950">
    <property type="entry name" value="NagB/RpiA/CoA transferase-like"/>
    <property type="match status" value="2"/>
</dbReference>
<dbReference type="GO" id="GO:0008775">
    <property type="term" value="F:acetate CoA-transferase activity"/>
    <property type="evidence" value="ECO:0007669"/>
    <property type="project" value="InterPro"/>
</dbReference>
<protein>
    <submittedName>
        <fullName evidence="6">Acetyl-CoA hydrolase/transferase</fullName>
    </submittedName>
</protein>
<dbReference type="PANTHER" id="PTHR43609:SF1">
    <property type="entry name" value="ACETYL-COA HYDROLASE"/>
    <property type="match status" value="1"/>
</dbReference>
<dbReference type="Pfam" id="PF02550">
    <property type="entry name" value="AcetylCoA_hydro"/>
    <property type="match status" value="1"/>
</dbReference>
<keyword evidence="6" id="KW-0378">Hydrolase</keyword>
<dbReference type="AlphaFoldDB" id="A0A248LM90"/>
<dbReference type="GO" id="GO:0003986">
    <property type="term" value="F:acetyl-CoA hydrolase activity"/>
    <property type="evidence" value="ECO:0007669"/>
    <property type="project" value="TreeGrafter"/>
</dbReference>
<feature type="binding site" evidence="3">
    <location>
        <position position="402"/>
    </location>
    <ligand>
        <name>CoA</name>
        <dbReference type="ChEBI" id="CHEBI:57287"/>
    </ligand>
</feature>
<proteinExistence type="inferred from homology"/>
<feature type="domain" description="Acetyl-CoA hydrolase/transferase N-terminal" evidence="4">
    <location>
        <begin position="13"/>
        <end position="215"/>
    </location>
</feature>
<dbReference type="RefSeq" id="WP_088861566.1">
    <property type="nucleotide sequence ID" value="NZ_CP022115.1"/>
</dbReference>
<evidence type="ECO:0000256" key="2">
    <source>
        <dbReference type="PIRSR" id="PIRSR617821-1"/>
    </source>
</evidence>
<dbReference type="OrthoDB" id="9801795at2"/>
<dbReference type="FunFam" id="3.30.750.70:FF:000002">
    <property type="entry name" value="Acetyl-CoA hydrolase Ach1"/>
    <property type="match status" value="1"/>
</dbReference>
<dbReference type="FunFam" id="3.40.1080.20:FF:000001">
    <property type="entry name" value="Acetyl-CoA hydrolase Ach1"/>
    <property type="match status" value="1"/>
</dbReference>
<dbReference type="Gene3D" id="3.30.750.70">
    <property type="entry name" value="4-hydroxybutyrate coenzyme like domains"/>
    <property type="match status" value="1"/>
</dbReference>
<reference evidence="7" key="1">
    <citation type="submission" date="2017-06" db="EMBL/GenBank/DDBJ databases">
        <title>Whole genome sequence of Laribacter hongkongensis LHGZ1.</title>
        <authorList>
            <person name="Chen D."/>
            <person name="Wu H."/>
            <person name="Chen J."/>
        </authorList>
    </citation>
    <scope>NUCLEOTIDE SEQUENCE [LARGE SCALE GENOMIC DNA]</scope>
    <source>
        <strain evidence="7">LHGZ1</strain>
    </source>
</reference>
<gene>
    <name evidence="6" type="ORF">LHGZ1_3027</name>
</gene>
<dbReference type="InterPro" id="IPR038460">
    <property type="entry name" value="AcetylCoA_hyd_C_sf"/>
</dbReference>
<dbReference type="Gene3D" id="3.40.1080.10">
    <property type="entry name" value="Glutaconate Coenzyme A-transferase"/>
    <property type="match status" value="1"/>
</dbReference>
<comment type="similarity">
    <text evidence="1">Belongs to the acetyl-CoA hydrolase/transferase family.</text>
</comment>
<dbReference type="Pfam" id="PF13336">
    <property type="entry name" value="AcetylCoA_hyd_C"/>
    <property type="match status" value="1"/>
</dbReference>
<dbReference type="InterPro" id="IPR017821">
    <property type="entry name" value="Succinate_CoA_transferase"/>
</dbReference>
<name>A0A248LM90_9NEIS</name>
<evidence type="ECO:0000256" key="1">
    <source>
        <dbReference type="ARBA" id="ARBA00009632"/>
    </source>
</evidence>
<feature type="binding site" evidence="3">
    <location>
        <position position="382"/>
    </location>
    <ligand>
        <name>CoA</name>
        <dbReference type="ChEBI" id="CHEBI:57287"/>
    </ligand>
</feature>
<dbReference type="NCBIfam" id="TIGR03458">
    <property type="entry name" value="YgfH_subfam"/>
    <property type="match status" value="1"/>
</dbReference>
<evidence type="ECO:0000259" key="5">
    <source>
        <dbReference type="Pfam" id="PF13336"/>
    </source>
</evidence>